<name>A0ABU6T7X7_9FABA</name>
<sequence length="67" mass="8072">MLTFCLSSKFSSNTDISCPGLWWLVWFVWSAYRTLKYWDLESFELIGSRLFYLGCEHWALQDQTQEH</sequence>
<proteinExistence type="predicted"/>
<evidence type="ECO:0000313" key="1">
    <source>
        <dbReference type="EMBL" id="MED6144811.1"/>
    </source>
</evidence>
<organism evidence="1 2">
    <name type="scientific">Stylosanthes scabra</name>
    <dbReference type="NCBI Taxonomy" id="79078"/>
    <lineage>
        <taxon>Eukaryota</taxon>
        <taxon>Viridiplantae</taxon>
        <taxon>Streptophyta</taxon>
        <taxon>Embryophyta</taxon>
        <taxon>Tracheophyta</taxon>
        <taxon>Spermatophyta</taxon>
        <taxon>Magnoliopsida</taxon>
        <taxon>eudicotyledons</taxon>
        <taxon>Gunneridae</taxon>
        <taxon>Pentapetalae</taxon>
        <taxon>rosids</taxon>
        <taxon>fabids</taxon>
        <taxon>Fabales</taxon>
        <taxon>Fabaceae</taxon>
        <taxon>Papilionoideae</taxon>
        <taxon>50 kb inversion clade</taxon>
        <taxon>dalbergioids sensu lato</taxon>
        <taxon>Dalbergieae</taxon>
        <taxon>Pterocarpus clade</taxon>
        <taxon>Stylosanthes</taxon>
    </lineage>
</organism>
<accession>A0ABU6T7X7</accession>
<gene>
    <name evidence="1" type="ORF">PIB30_019055</name>
</gene>
<comment type="caution">
    <text evidence="1">The sequence shown here is derived from an EMBL/GenBank/DDBJ whole genome shotgun (WGS) entry which is preliminary data.</text>
</comment>
<dbReference type="EMBL" id="JASCZI010090679">
    <property type="protein sequence ID" value="MED6144811.1"/>
    <property type="molecule type" value="Genomic_DNA"/>
</dbReference>
<reference evidence="1 2" key="1">
    <citation type="journal article" date="2023" name="Plants (Basel)">
        <title>Bridging the Gap: Combining Genomics and Transcriptomics Approaches to Understand Stylosanthes scabra, an Orphan Legume from the Brazilian Caatinga.</title>
        <authorList>
            <person name="Ferreira-Neto J.R.C."/>
            <person name="da Silva M.D."/>
            <person name="Binneck E."/>
            <person name="de Melo N.F."/>
            <person name="da Silva R.H."/>
            <person name="de Melo A.L.T.M."/>
            <person name="Pandolfi V."/>
            <person name="Bustamante F.O."/>
            <person name="Brasileiro-Vidal A.C."/>
            <person name="Benko-Iseppon A.M."/>
        </authorList>
    </citation>
    <scope>NUCLEOTIDE SEQUENCE [LARGE SCALE GENOMIC DNA]</scope>
    <source>
        <tissue evidence="1">Leaves</tissue>
    </source>
</reference>
<evidence type="ECO:0000313" key="2">
    <source>
        <dbReference type="Proteomes" id="UP001341840"/>
    </source>
</evidence>
<dbReference type="Proteomes" id="UP001341840">
    <property type="component" value="Unassembled WGS sequence"/>
</dbReference>
<keyword evidence="2" id="KW-1185">Reference proteome</keyword>
<protein>
    <submittedName>
        <fullName evidence="1">Uncharacterized protein</fullName>
    </submittedName>
</protein>